<sequence>MTNPTLTLDLGGEKPLVTIDDQAVAGVVRVDVEVTPDALPTLVLRVVAFRLIGGDLPKVPNFGGLVRVHRDDRSE</sequence>
<dbReference type="EMBL" id="FCOE02000008">
    <property type="protein sequence ID" value="SAK63432.1"/>
    <property type="molecule type" value="Genomic_DNA"/>
</dbReference>
<proteinExistence type="predicted"/>
<protein>
    <submittedName>
        <fullName evidence="1">Uncharacterized protein</fullName>
    </submittedName>
</protein>
<evidence type="ECO:0000313" key="2">
    <source>
        <dbReference type="Proteomes" id="UP000054911"/>
    </source>
</evidence>
<dbReference type="AlphaFoldDB" id="A0A158B035"/>
<evidence type="ECO:0000313" key="1">
    <source>
        <dbReference type="EMBL" id="SAK63432.1"/>
    </source>
</evidence>
<name>A0A158B035_9BURK</name>
<comment type="caution">
    <text evidence="1">The sequence shown here is derived from an EMBL/GenBank/DDBJ whole genome shotgun (WGS) entry which is preliminary data.</text>
</comment>
<dbReference type="Proteomes" id="UP000054911">
    <property type="component" value="Unassembled WGS sequence"/>
</dbReference>
<accession>A0A158B035</accession>
<keyword evidence="2" id="KW-1185">Reference proteome</keyword>
<dbReference type="RefSeq" id="WP_061175341.1">
    <property type="nucleotide sequence ID" value="NZ_FCOE02000008.1"/>
</dbReference>
<dbReference type="STRING" id="1777141.AWB80_02865"/>
<organism evidence="1 2">
    <name type="scientific">Caballeronia pedi</name>
    <dbReference type="NCBI Taxonomy" id="1777141"/>
    <lineage>
        <taxon>Bacteria</taxon>
        <taxon>Pseudomonadati</taxon>
        <taxon>Pseudomonadota</taxon>
        <taxon>Betaproteobacteria</taxon>
        <taxon>Burkholderiales</taxon>
        <taxon>Burkholderiaceae</taxon>
        <taxon>Caballeronia</taxon>
    </lineage>
</organism>
<reference evidence="1" key="1">
    <citation type="submission" date="2016-01" db="EMBL/GenBank/DDBJ databases">
        <authorList>
            <person name="Peeters C."/>
        </authorList>
    </citation>
    <scope>NUCLEOTIDE SEQUENCE [LARGE SCALE GENOMIC DNA]</scope>
    <source>
        <strain evidence="1">LMG 29323</strain>
    </source>
</reference>
<gene>
    <name evidence="1" type="ORF">AWB80_02865</name>
</gene>